<accession>A0AB33V829</accession>
<organism evidence="1 2">
    <name type="scientific">Ralstonia solanacearum (strain UW551)</name>
    <dbReference type="NCBI Taxonomy" id="342110"/>
    <lineage>
        <taxon>Bacteria</taxon>
        <taxon>Pseudomonadati</taxon>
        <taxon>Pseudomonadota</taxon>
        <taxon>Betaproteobacteria</taxon>
        <taxon>Burkholderiales</taxon>
        <taxon>Burkholderiaceae</taxon>
        <taxon>Ralstonia</taxon>
        <taxon>Ralstonia solanacearum species complex</taxon>
    </lineage>
</organism>
<evidence type="ECO:0008006" key="3">
    <source>
        <dbReference type="Google" id="ProtNLM"/>
    </source>
</evidence>
<dbReference type="Pfam" id="PF07363">
    <property type="entry name" value="DUF1484"/>
    <property type="match status" value="1"/>
</dbReference>
<name>A0AB33V829_RALSU</name>
<protein>
    <recommendedName>
        <fullName evidence="3">DUF1484 domain-containing protein</fullName>
    </recommendedName>
</protein>
<dbReference type="Proteomes" id="UP000005933">
    <property type="component" value="Unassembled WGS sequence"/>
</dbReference>
<evidence type="ECO:0000313" key="2">
    <source>
        <dbReference type="Proteomes" id="UP000005933"/>
    </source>
</evidence>
<gene>
    <name evidence="1" type="ORF">RRSL_00645</name>
</gene>
<dbReference type="AlphaFoldDB" id="A0AB33V829"/>
<comment type="caution">
    <text evidence="1">The sequence shown here is derived from an EMBL/GenBank/DDBJ whole genome shotgun (WGS) entry which is preliminary data.</text>
</comment>
<dbReference type="InterPro" id="IPR009957">
    <property type="entry name" value="DUF1484"/>
</dbReference>
<reference evidence="1 2" key="1">
    <citation type="journal article" date="2006" name="Mol. Plant Microbe Interact.">
        <title>Identification of open reading frames unique to a select agent: Ralstonia solanacearum race 3 biovar 2.</title>
        <authorList>
            <person name="Gabriel D.W."/>
            <person name="Allen C."/>
            <person name="Schell M."/>
            <person name="Denny T.P."/>
            <person name="Greenberg J.T."/>
            <person name="Duan Y.P."/>
            <person name="Flores-Cruz Z."/>
            <person name="Huang Q."/>
            <person name="Clifford J.M."/>
            <person name="Presting G."/>
            <person name="Gonzalez E.T."/>
            <person name="Reddy J."/>
            <person name="Elphinstone J."/>
            <person name="Swanson J."/>
            <person name="Yao J."/>
            <person name="Mulholland V."/>
            <person name="Liu L."/>
            <person name="Farmerie W."/>
            <person name="Patnaikuni M."/>
            <person name="Balogh B."/>
            <person name="Norman D."/>
            <person name="Alvarez A."/>
            <person name="Castillo J.A."/>
            <person name="Jones J."/>
            <person name="Saddler G."/>
            <person name="Walunas T."/>
            <person name="Zhukov A."/>
            <person name="Mikhailova N."/>
        </authorList>
    </citation>
    <scope>NUCLEOTIDE SEQUENCE [LARGE SCALE GENOMIC DNA]</scope>
    <source>
        <strain evidence="1 2">UW551</strain>
    </source>
</reference>
<dbReference type="EMBL" id="AAKL01000071">
    <property type="protein sequence ID" value="EAP70995.1"/>
    <property type="molecule type" value="Genomic_DNA"/>
</dbReference>
<evidence type="ECO:0000313" key="1">
    <source>
        <dbReference type="EMBL" id="EAP70995.1"/>
    </source>
</evidence>
<proteinExistence type="predicted"/>
<sequence length="157" mass="17261">MPLLVLSSQLSPSVSPSSAIRRCQALCFAVPAEPFLRPLSGRRQGMRDQKHSPQTLALAQQRQLIAQLATHAGRIGKRAKTPVIATVRQLDAVSEQIYTTTEDACARLLNVSIGLVGILQLLDVWSDRAWECRCLHSLLLPLKLELDGALSDIQKML</sequence>